<proteinExistence type="predicted"/>
<accession>A0ABT5KC74</accession>
<protein>
    <recommendedName>
        <fullName evidence="3">SPOR domain-containing protein</fullName>
    </recommendedName>
</protein>
<evidence type="ECO:0000313" key="1">
    <source>
        <dbReference type="EMBL" id="MDC8770371.1"/>
    </source>
</evidence>
<evidence type="ECO:0008006" key="3">
    <source>
        <dbReference type="Google" id="ProtNLM"/>
    </source>
</evidence>
<gene>
    <name evidence="1" type="ORF">PRZ03_02220</name>
</gene>
<dbReference type="Proteomes" id="UP001221189">
    <property type="component" value="Unassembled WGS sequence"/>
</dbReference>
<name>A0ABT5KC74_9BURK</name>
<dbReference type="EMBL" id="JAQQXT010000001">
    <property type="protein sequence ID" value="MDC8770371.1"/>
    <property type="molecule type" value="Genomic_DNA"/>
</dbReference>
<organism evidence="1 2">
    <name type="scientific">Roseateles albus</name>
    <dbReference type="NCBI Taxonomy" id="2987525"/>
    <lineage>
        <taxon>Bacteria</taxon>
        <taxon>Pseudomonadati</taxon>
        <taxon>Pseudomonadota</taxon>
        <taxon>Betaproteobacteria</taxon>
        <taxon>Burkholderiales</taxon>
        <taxon>Sphaerotilaceae</taxon>
        <taxon>Roseateles</taxon>
    </lineage>
</organism>
<sequence length="240" mass="25244">MLRALVLLLIVLNGLFFAWTRGWLDGATGIKASGDREPQRISAQVHPELITLLSPQAAAALQARSCLELGPLNGDAALAEAQTVLQRAGLTASDWQAQTSELPGVWALATIRLPSKDFQARKEETYKKMKIGFEYLSGPPEELPTMVLSRHASDKAALAALDALTQRQLKGLRVMQLQAPQQRHKLIVPKADSSQAAKLLGLAKEPALHGGFRACSAPAASAASAATAASAPASGAASSP</sequence>
<dbReference type="RefSeq" id="WP_273598820.1">
    <property type="nucleotide sequence ID" value="NZ_JAQQXT010000001.1"/>
</dbReference>
<evidence type="ECO:0000313" key="2">
    <source>
        <dbReference type="Proteomes" id="UP001221189"/>
    </source>
</evidence>
<keyword evidence="2" id="KW-1185">Reference proteome</keyword>
<comment type="caution">
    <text evidence="1">The sequence shown here is derived from an EMBL/GenBank/DDBJ whole genome shotgun (WGS) entry which is preliminary data.</text>
</comment>
<reference evidence="1 2" key="1">
    <citation type="submission" date="2022-10" db="EMBL/GenBank/DDBJ databases">
        <title>Paucibacter sp. hw1 Genome sequencing.</title>
        <authorList>
            <person name="Park S."/>
        </authorList>
    </citation>
    <scope>NUCLEOTIDE SEQUENCE [LARGE SCALE GENOMIC DNA]</scope>
    <source>
        <strain evidence="2">hw1</strain>
    </source>
</reference>